<dbReference type="PANTHER" id="PTHR12684">
    <property type="entry name" value="PUTATIVE PHOSPHOTRANSFERASE"/>
    <property type="match status" value="1"/>
</dbReference>
<proteinExistence type="inferred from homology"/>
<keyword evidence="5" id="KW-0520">NAD</keyword>
<evidence type="ECO:0000256" key="2">
    <source>
        <dbReference type="ARBA" id="ARBA00009836"/>
    </source>
</evidence>
<feature type="region of interest" description="Disordered" evidence="7">
    <location>
        <begin position="88"/>
        <end position="113"/>
    </location>
</feature>
<evidence type="ECO:0000313" key="9">
    <source>
        <dbReference type="Proteomes" id="UP000799438"/>
    </source>
</evidence>
<dbReference type="GeneID" id="54293474"/>
<protein>
    <recommendedName>
        <fullName evidence="3">2'-phosphotransferase</fullName>
        <ecNumber evidence="3">2.7.1.160</ecNumber>
    </recommendedName>
</protein>
<dbReference type="GO" id="GO:0000215">
    <property type="term" value="F:tRNA 2'-phosphotransferase activity"/>
    <property type="evidence" value="ECO:0007669"/>
    <property type="project" value="UniProtKB-EC"/>
</dbReference>
<evidence type="ECO:0000256" key="5">
    <source>
        <dbReference type="ARBA" id="ARBA00023027"/>
    </source>
</evidence>
<dbReference type="AlphaFoldDB" id="A0A6A6B5K0"/>
<reference evidence="8" key="1">
    <citation type="journal article" date="2020" name="Stud. Mycol.">
        <title>101 Dothideomycetes genomes: a test case for predicting lifestyles and emergence of pathogens.</title>
        <authorList>
            <person name="Haridas S."/>
            <person name="Albert R."/>
            <person name="Binder M."/>
            <person name="Bloem J."/>
            <person name="Labutti K."/>
            <person name="Salamov A."/>
            <person name="Andreopoulos B."/>
            <person name="Baker S."/>
            <person name="Barry K."/>
            <person name="Bills G."/>
            <person name="Bluhm B."/>
            <person name="Cannon C."/>
            <person name="Castanera R."/>
            <person name="Culley D."/>
            <person name="Daum C."/>
            <person name="Ezra D."/>
            <person name="Gonzalez J."/>
            <person name="Henrissat B."/>
            <person name="Kuo A."/>
            <person name="Liang C."/>
            <person name="Lipzen A."/>
            <person name="Lutzoni F."/>
            <person name="Magnuson J."/>
            <person name="Mondo S."/>
            <person name="Nolan M."/>
            <person name="Ohm R."/>
            <person name="Pangilinan J."/>
            <person name="Park H.-J."/>
            <person name="Ramirez L."/>
            <person name="Alfaro M."/>
            <person name="Sun H."/>
            <person name="Tritt A."/>
            <person name="Yoshinaga Y."/>
            <person name="Zwiers L.-H."/>
            <person name="Turgeon B."/>
            <person name="Goodwin S."/>
            <person name="Spatafora J."/>
            <person name="Crous P."/>
            <person name="Grigoriev I."/>
        </authorList>
    </citation>
    <scope>NUCLEOTIDE SEQUENCE</scope>
    <source>
        <strain evidence="8">CBS 121167</strain>
    </source>
</reference>
<dbReference type="OrthoDB" id="419694at2759"/>
<dbReference type="InterPro" id="IPR042081">
    <property type="entry name" value="RNA_2'-PTrans_C"/>
</dbReference>
<evidence type="ECO:0000256" key="4">
    <source>
        <dbReference type="ARBA" id="ARBA00022679"/>
    </source>
</evidence>
<dbReference type="RefSeq" id="XP_033393960.1">
    <property type="nucleotide sequence ID" value="XM_033535978.1"/>
</dbReference>
<evidence type="ECO:0000256" key="3">
    <source>
        <dbReference type="ARBA" id="ARBA00012007"/>
    </source>
</evidence>
<evidence type="ECO:0000256" key="7">
    <source>
        <dbReference type="SAM" id="MobiDB-lite"/>
    </source>
</evidence>
<sequence>RGGRGGGGGGRGKGPLPRDVLVSKKMSRVLRHAAEAEGLTLGPGGYVNVQDLLNCRTMRSIKATFPELRSIVSNNDKQRFSLIAASTSTPSNTTTATPTTTTTTTTISSSDVPDDANPAHYLIRANQGHSLTVEDAGLLTPLTPASVPPTCVHGTVAAAWPLIRASGGLKRMARNHIHFAAGLPKGFKPVEDDDAAATTADAKTSEAPAVISGMRATSTILIYVDVAAALDAGIPFFQSANGVILSPGDEAQGGVLGLKFFKRVEDRRSGRVLVRDG</sequence>
<evidence type="ECO:0000256" key="6">
    <source>
        <dbReference type="ARBA" id="ARBA00047949"/>
    </source>
</evidence>
<evidence type="ECO:0000313" key="8">
    <source>
        <dbReference type="EMBL" id="KAF2138247.1"/>
    </source>
</evidence>
<feature type="non-terminal residue" evidence="8">
    <location>
        <position position="1"/>
    </location>
</feature>
<evidence type="ECO:0000256" key="1">
    <source>
        <dbReference type="ARBA" id="ARBA00003343"/>
    </source>
</evidence>
<dbReference type="SUPFAM" id="SSF56399">
    <property type="entry name" value="ADP-ribosylation"/>
    <property type="match status" value="1"/>
</dbReference>
<comment type="function">
    <text evidence="1">Catalyzes the last step of tRNA splicing, the transfer of the splice junction 2'-phosphate from ligated tRNA to NAD to produce ADP-ribose 1''-2'' cyclic phosphate.</text>
</comment>
<gene>
    <name evidence="8" type="ORF">K452DRAFT_197769</name>
</gene>
<dbReference type="Proteomes" id="UP000799438">
    <property type="component" value="Unassembled WGS sequence"/>
</dbReference>
<dbReference type="PANTHER" id="PTHR12684:SF2">
    <property type="entry name" value="TRNA 2'-PHOSPHOTRANSFERASE 1"/>
    <property type="match status" value="1"/>
</dbReference>
<dbReference type="Gene3D" id="3.20.170.30">
    <property type="match status" value="1"/>
</dbReference>
<dbReference type="InterPro" id="IPR042080">
    <property type="entry name" value="RNA_2'-PTrans_N"/>
</dbReference>
<dbReference type="GO" id="GO:0006388">
    <property type="term" value="P:tRNA splicing, via endonucleolytic cleavage and ligation"/>
    <property type="evidence" value="ECO:0007669"/>
    <property type="project" value="TreeGrafter"/>
</dbReference>
<dbReference type="EC" id="2.7.1.160" evidence="3"/>
<organism evidence="8 9">
    <name type="scientific">Aplosporella prunicola CBS 121167</name>
    <dbReference type="NCBI Taxonomy" id="1176127"/>
    <lineage>
        <taxon>Eukaryota</taxon>
        <taxon>Fungi</taxon>
        <taxon>Dikarya</taxon>
        <taxon>Ascomycota</taxon>
        <taxon>Pezizomycotina</taxon>
        <taxon>Dothideomycetes</taxon>
        <taxon>Dothideomycetes incertae sedis</taxon>
        <taxon>Botryosphaeriales</taxon>
        <taxon>Aplosporellaceae</taxon>
        <taxon>Aplosporella</taxon>
    </lineage>
</organism>
<dbReference type="InterPro" id="IPR002745">
    <property type="entry name" value="Ptrans_KptA/Tpt1"/>
</dbReference>
<name>A0A6A6B5K0_9PEZI</name>
<keyword evidence="9" id="KW-1185">Reference proteome</keyword>
<comment type="catalytic activity">
    <reaction evidence="6">
        <text>2'-phospho-[ligated tRNA] + NAD(+) = mature tRNA + ADP-alpha-D-ribose 1'',2''-cyclic phosphate + nicotinamide</text>
        <dbReference type="Rhea" id="RHEA:23324"/>
        <dbReference type="Rhea" id="RHEA-COMP:11106"/>
        <dbReference type="Rhea" id="RHEA-COMP:11107"/>
        <dbReference type="ChEBI" id="CHEBI:17154"/>
        <dbReference type="ChEBI" id="CHEBI:57540"/>
        <dbReference type="ChEBI" id="CHEBI:76596"/>
        <dbReference type="ChEBI" id="CHEBI:82883"/>
        <dbReference type="ChEBI" id="CHEBI:85027"/>
        <dbReference type="EC" id="2.7.1.160"/>
    </reaction>
</comment>
<keyword evidence="4" id="KW-0808">Transferase</keyword>
<accession>A0A6A6B5K0</accession>
<dbReference type="EMBL" id="ML995497">
    <property type="protein sequence ID" value="KAF2138247.1"/>
    <property type="molecule type" value="Genomic_DNA"/>
</dbReference>
<feature type="non-terminal residue" evidence="8">
    <location>
        <position position="277"/>
    </location>
</feature>
<dbReference type="Gene3D" id="1.10.10.970">
    <property type="entry name" value="RNA 2'-phosphotransferase, Tpt1/KptA family, N-terminal domain"/>
    <property type="match status" value="1"/>
</dbReference>
<dbReference type="Pfam" id="PF01885">
    <property type="entry name" value="PTS_2-RNA"/>
    <property type="match status" value="1"/>
</dbReference>
<comment type="similarity">
    <text evidence="2">Belongs to the KptA/TPT1 family.</text>
</comment>
<feature type="compositionally biased region" description="Low complexity" evidence="7">
    <location>
        <begin position="88"/>
        <end position="110"/>
    </location>
</feature>